<dbReference type="AlphaFoldDB" id="A0AAD4GL35"/>
<name>A0AAD4GL35_BOLED</name>
<dbReference type="Proteomes" id="UP001194468">
    <property type="component" value="Unassembled WGS sequence"/>
</dbReference>
<comment type="caution">
    <text evidence="1">The sequence shown here is derived from an EMBL/GenBank/DDBJ whole genome shotgun (WGS) entry which is preliminary data.</text>
</comment>
<organism evidence="1 2">
    <name type="scientific">Boletus edulis BED1</name>
    <dbReference type="NCBI Taxonomy" id="1328754"/>
    <lineage>
        <taxon>Eukaryota</taxon>
        <taxon>Fungi</taxon>
        <taxon>Dikarya</taxon>
        <taxon>Basidiomycota</taxon>
        <taxon>Agaricomycotina</taxon>
        <taxon>Agaricomycetes</taxon>
        <taxon>Agaricomycetidae</taxon>
        <taxon>Boletales</taxon>
        <taxon>Boletineae</taxon>
        <taxon>Boletaceae</taxon>
        <taxon>Boletoideae</taxon>
        <taxon>Boletus</taxon>
    </lineage>
</organism>
<accession>A0AAD4GL35</accession>
<reference evidence="1" key="2">
    <citation type="journal article" date="2020" name="Nat. Commun.">
        <title>Large-scale genome sequencing of mycorrhizal fungi provides insights into the early evolution of symbiotic traits.</title>
        <authorList>
            <person name="Miyauchi S."/>
            <person name="Kiss E."/>
            <person name="Kuo A."/>
            <person name="Drula E."/>
            <person name="Kohler A."/>
            <person name="Sanchez-Garcia M."/>
            <person name="Morin E."/>
            <person name="Andreopoulos B."/>
            <person name="Barry K.W."/>
            <person name="Bonito G."/>
            <person name="Buee M."/>
            <person name="Carver A."/>
            <person name="Chen C."/>
            <person name="Cichocki N."/>
            <person name="Clum A."/>
            <person name="Culley D."/>
            <person name="Crous P.W."/>
            <person name="Fauchery L."/>
            <person name="Girlanda M."/>
            <person name="Hayes R.D."/>
            <person name="Keri Z."/>
            <person name="LaButti K."/>
            <person name="Lipzen A."/>
            <person name="Lombard V."/>
            <person name="Magnuson J."/>
            <person name="Maillard F."/>
            <person name="Murat C."/>
            <person name="Nolan M."/>
            <person name="Ohm R.A."/>
            <person name="Pangilinan J."/>
            <person name="Pereira M.F."/>
            <person name="Perotto S."/>
            <person name="Peter M."/>
            <person name="Pfister S."/>
            <person name="Riley R."/>
            <person name="Sitrit Y."/>
            <person name="Stielow J.B."/>
            <person name="Szollosi G."/>
            <person name="Zifcakova L."/>
            <person name="Stursova M."/>
            <person name="Spatafora J.W."/>
            <person name="Tedersoo L."/>
            <person name="Vaario L.M."/>
            <person name="Yamada A."/>
            <person name="Yan M."/>
            <person name="Wang P."/>
            <person name="Xu J."/>
            <person name="Bruns T."/>
            <person name="Baldrian P."/>
            <person name="Vilgalys R."/>
            <person name="Dunand C."/>
            <person name="Henrissat B."/>
            <person name="Grigoriev I.V."/>
            <person name="Hibbett D."/>
            <person name="Nagy L.G."/>
            <person name="Martin F.M."/>
        </authorList>
    </citation>
    <scope>NUCLEOTIDE SEQUENCE</scope>
    <source>
        <strain evidence="1">BED1</strain>
    </source>
</reference>
<evidence type="ECO:0000313" key="1">
    <source>
        <dbReference type="EMBL" id="KAF8448890.1"/>
    </source>
</evidence>
<sequence length="64" mass="7116">MCAGPGLASQNFKLSYYRTESLGGSPLDCEFAVPARDRSLIILVHPWHAMAVYWTQVPSSRPHV</sequence>
<reference evidence="1" key="1">
    <citation type="submission" date="2019-10" db="EMBL/GenBank/DDBJ databases">
        <authorList>
            <consortium name="DOE Joint Genome Institute"/>
            <person name="Kuo A."/>
            <person name="Miyauchi S."/>
            <person name="Kiss E."/>
            <person name="Drula E."/>
            <person name="Kohler A."/>
            <person name="Sanchez-Garcia M."/>
            <person name="Andreopoulos B."/>
            <person name="Barry K.W."/>
            <person name="Bonito G."/>
            <person name="Buee M."/>
            <person name="Carver A."/>
            <person name="Chen C."/>
            <person name="Cichocki N."/>
            <person name="Clum A."/>
            <person name="Culley D."/>
            <person name="Crous P.W."/>
            <person name="Fauchery L."/>
            <person name="Girlanda M."/>
            <person name="Hayes R."/>
            <person name="Keri Z."/>
            <person name="LaButti K."/>
            <person name="Lipzen A."/>
            <person name="Lombard V."/>
            <person name="Magnuson J."/>
            <person name="Maillard F."/>
            <person name="Morin E."/>
            <person name="Murat C."/>
            <person name="Nolan M."/>
            <person name="Ohm R."/>
            <person name="Pangilinan J."/>
            <person name="Pereira M."/>
            <person name="Perotto S."/>
            <person name="Peter M."/>
            <person name="Riley R."/>
            <person name="Sitrit Y."/>
            <person name="Stielow B."/>
            <person name="Szollosi G."/>
            <person name="Zifcakova L."/>
            <person name="Stursova M."/>
            <person name="Spatafora J.W."/>
            <person name="Tedersoo L."/>
            <person name="Vaario L.-M."/>
            <person name="Yamada A."/>
            <person name="Yan M."/>
            <person name="Wang P."/>
            <person name="Xu J."/>
            <person name="Bruns T."/>
            <person name="Baldrian P."/>
            <person name="Vilgalys R."/>
            <person name="Henrissat B."/>
            <person name="Grigoriev I.V."/>
            <person name="Hibbett D."/>
            <person name="Nagy L.G."/>
            <person name="Martin F.M."/>
        </authorList>
    </citation>
    <scope>NUCLEOTIDE SEQUENCE</scope>
    <source>
        <strain evidence="1">BED1</strain>
    </source>
</reference>
<dbReference type="EMBL" id="WHUW01000003">
    <property type="protein sequence ID" value="KAF8448890.1"/>
    <property type="molecule type" value="Genomic_DNA"/>
</dbReference>
<evidence type="ECO:0000313" key="2">
    <source>
        <dbReference type="Proteomes" id="UP001194468"/>
    </source>
</evidence>
<keyword evidence="2" id="KW-1185">Reference proteome</keyword>
<proteinExistence type="predicted"/>
<gene>
    <name evidence="1" type="ORF">L210DRAFT_3523391</name>
</gene>
<protein>
    <submittedName>
        <fullName evidence="1">Uncharacterized protein</fullName>
    </submittedName>
</protein>